<proteinExistence type="predicted"/>
<dbReference type="EMBL" id="FNVO01000002">
    <property type="protein sequence ID" value="SEF81781.1"/>
    <property type="molecule type" value="Genomic_DNA"/>
</dbReference>
<feature type="compositionally biased region" description="Basic and acidic residues" evidence="3">
    <location>
        <begin position="448"/>
        <end position="457"/>
    </location>
</feature>
<feature type="region of interest" description="Disordered" evidence="3">
    <location>
        <begin position="437"/>
        <end position="457"/>
    </location>
</feature>
<dbReference type="InterPro" id="IPR001296">
    <property type="entry name" value="Glyco_trans_1"/>
</dbReference>
<protein>
    <submittedName>
        <fullName evidence="6">Glycosyltransferase involved in cell wall bisynthesis</fullName>
    </submittedName>
</protein>
<feature type="domain" description="Glycosyltransferase subfamily 4-like N-terminal" evidence="5">
    <location>
        <begin position="23"/>
        <end position="224"/>
    </location>
</feature>
<dbReference type="InterPro" id="IPR028098">
    <property type="entry name" value="Glyco_trans_4-like_N"/>
</dbReference>
<dbReference type="CDD" id="cd03801">
    <property type="entry name" value="GT4_PimA-like"/>
    <property type="match status" value="1"/>
</dbReference>
<evidence type="ECO:0000259" key="5">
    <source>
        <dbReference type="Pfam" id="PF13439"/>
    </source>
</evidence>
<dbReference type="Pfam" id="PF13439">
    <property type="entry name" value="Glyco_transf_4"/>
    <property type="match status" value="1"/>
</dbReference>
<evidence type="ECO:0000259" key="4">
    <source>
        <dbReference type="Pfam" id="PF00534"/>
    </source>
</evidence>
<evidence type="ECO:0000313" key="7">
    <source>
        <dbReference type="Proteomes" id="UP000236723"/>
    </source>
</evidence>
<gene>
    <name evidence="6" type="ORF">SAMN04489712_102146</name>
</gene>
<dbReference type="Pfam" id="PF00534">
    <property type="entry name" value="Glycos_transf_1"/>
    <property type="match status" value="1"/>
</dbReference>
<keyword evidence="1" id="KW-0328">Glycosyltransferase</keyword>
<dbReference type="GO" id="GO:0009103">
    <property type="term" value="P:lipopolysaccharide biosynthetic process"/>
    <property type="evidence" value="ECO:0007669"/>
    <property type="project" value="TreeGrafter"/>
</dbReference>
<evidence type="ECO:0000256" key="1">
    <source>
        <dbReference type="ARBA" id="ARBA00022676"/>
    </source>
</evidence>
<sequence>MSGVVDEPLRVALLSYRSKPHCGGQGVYLRHLSRELAALGHRVEVLSGQPYPELDSDDIVLTKIPSLDLYRDADPFRTPALAEYRDWIDVLEFAHMRTGGFPEPLTFSLRVLRELRRRRRDFDVAHDNQVLGLGNLGIERLGLPLVTSIHHPISVDRRIELEAAKGLKQRLGKHRWYGFVTMQSQVARRIGPILTVSESSKIDIVKDFKVDPRDIEILPLGVDTRIFHPRGARTPGRIVAMASADSPLKGVDVLLRAVAKLATERDVHVIVVSRPRKDGPTERLVRELALGEQVRFVSGISDEELGELLASAEIAVVPSRYEGFSLPAVEHMASGTPLVASRAGALPEVVGDAAALVEPGDVEELAATLRRLHDSPQERARLGEAGLARVLERFAWPAVARATVEHYRAAIARQNYLRLAAGAARAGADLRSPKAVARRRGALLGRPARKEQRSADR</sequence>
<dbReference type="RefSeq" id="WP_235017646.1">
    <property type="nucleotide sequence ID" value="NZ_FNVO01000002.1"/>
</dbReference>
<dbReference type="GO" id="GO:0016757">
    <property type="term" value="F:glycosyltransferase activity"/>
    <property type="evidence" value="ECO:0007669"/>
    <property type="project" value="UniProtKB-KW"/>
</dbReference>
<dbReference type="AlphaFoldDB" id="A0A1H5V4W8"/>
<evidence type="ECO:0000256" key="2">
    <source>
        <dbReference type="ARBA" id="ARBA00022679"/>
    </source>
</evidence>
<feature type="domain" description="Glycosyl transferase family 1" evidence="4">
    <location>
        <begin position="230"/>
        <end position="386"/>
    </location>
</feature>
<dbReference type="Gene3D" id="3.40.50.2000">
    <property type="entry name" value="Glycogen Phosphorylase B"/>
    <property type="match status" value="2"/>
</dbReference>
<accession>A0A1H5V4W8</accession>
<dbReference type="Proteomes" id="UP000236723">
    <property type="component" value="Unassembled WGS sequence"/>
</dbReference>
<keyword evidence="2 6" id="KW-0808">Transferase</keyword>
<dbReference type="PANTHER" id="PTHR46401:SF2">
    <property type="entry name" value="GLYCOSYLTRANSFERASE WBBK-RELATED"/>
    <property type="match status" value="1"/>
</dbReference>
<keyword evidence="7" id="KW-1185">Reference proteome</keyword>
<evidence type="ECO:0000256" key="3">
    <source>
        <dbReference type="SAM" id="MobiDB-lite"/>
    </source>
</evidence>
<evidence type="ECO:0000313" key="6">
    <source>
        <dbReference type="EMBL" id="SEF81781.1"/>
    </source>
</evidence>
<name>A0A1H5V4W8_9ACTN</name>
<dbReference type="PANTHER" id="PTHR46401">
    <property type="entry name" value="GLYCOSYLTRANSFERASE WBBK-RELATED"/>
    <property type="match status" value="1"/>
</dbReference>
<dbReference type="SUPFAM" id="SSF53756">
    <property type="entry name" value="UDP-Glycosyltransferase/glycogen phosphorylase"/>
    <property type="match status" value="1"/>
</dbReference>
<reference evidence="7" key="1">
    <citation type="submission" date="2016-10" db="EMBL/GenBank/DDBJ databases">
        <authorList>
            <person name="Varghese N."/>
            <person name="Submissions S."/>
        </authorList>
    </citation>
    <scope>NUCLEOTIDE SEQUENCE [LARGE SCALE GENOMIC DNA]</scope>
    <source>
        <strain evidence="7">DSM 43163</strain>
    </source>
</reference>
<organism evidence="6 7">
    <name type="scientific">Thermomonospora echinospora</name>
    <dbReference type="NCBI Taxonomy" id="1992"/>
    <lineage>
        <taxon>Bacteria</taxon>
        <taxon>Bacillati</taxon>
        <taxon>Actinomycetota</taxon>
        <taxon>Actinomycetes</taxon>
        <taxon>Streptosporangiales</taxon>
        <taxon>Thermomonosporaceae</taxon>
        <taxon>Thermomonospora</taxon>
    </lineage>
</organism>